<gene>
    <name evidence="10" type="ORF">M378DRAFT_164366</name>
</gene>
<comment type="similarity">
    <text evidence="3">Belongs to the wax synthase family.</text>
</comment>
<keyword evidence="7 8" id="KW-0472">Membrane</keyword>
<evidence type="ECO:0000256" key="8">
    <source>
        <dbReference type="SAM" id="Phobius"/>
    </source>
</evidence>
<dbReference type="PANTHER" id="PTHR31595">
    <property type="entry name" value="LONG-CHAIN-ALCOHOL O-FATTY-ACYLTRANSFERASE 3-RELATED"/>
    <property type="match status" value="1"/>
</dbReference>
<feature type="transmembrane region" description="Helical" evidence="8">
    <location>
        <begin position="173"/>
        <end position="195"/>
    </location>
</feature>
<evidence type="ECO:0000313" key="10">
    <source>
        <dbReference type="EMBL" id="KIL63497.1"/>
    </source>
</evidence>
<protein>
    <recommendedName>
        <fullName evidence="9">Wax synthase domain-containing protein</fullName>
    </recommendedName>
</protein>
<dbReference type="OrthoDB" id="1077582at2759"/>
<evidence type="ECO:0000256" key="2">
    <source>
        <dbReference type="ARBA" id="ARBA00005179"/>
    </source>
</evidence>
<evidence type="ECO:0000256" key="7">
    <source>
        <dbReference type="ARBA" id="ARBA00023136"/>
    </source>
</evidence>
<evidence type="ECO:0000256" key="1">
    <source>
        <dbReference type="ARBA" id="ARBA00004141"/>
    </source>
</evidence>
<feature type="transmembrane region" description="Helical" evidence="8">
    <location>
        <begin position="24"/>
        <end position="41"/>
    </location>
</feature>
<proteinExistence type="inferred from homology"/>
<accession>A0A0C2WPE6</accession>
<dbReference type="AlphaFoldDB" id="A0A0C2WPE6"/>
<dbReference type="GO" id="GO:0008374">
    <property type="term" value="F:O-acyltransferase activity"/>
    <property type="evidence" value="ECO:0007669"/>
    <property type="project" value="InterPro"/>
</dbReference>
<evidence type="ECO:0000256" key="3">
    <source>
        <dbReference type="ARBA" id="ARBA00007282"/>
    </source>
</evidence>
<keyword evidence="6 8" id="KW-1133">Transmembrane helix</keyword>
<comment type="subcellular location">
    <subcellularLocation>
        <location evidence="1">Membrane</location>
        <topology evidence="1">Multi-pass membrane protein</topology>
    </subcellularLocation>
</comment>
<keyword evidence="11" id="KW-1185">Reference proteome</keyword>
<feature type="domain" description="Wax synthase" evidence="9">
    <location>
        <begin position="213"/>
        <end position="301"/>
    </location>
</feature>
<evidence type="ECO:0000256" key="6">
    <source>
        <dbReference type="ARBA" id="ARBA00022989"/>
    </source>
</evidence>
<dbReference type="GO" id="GO:0006629">
    <property type="term" value="P:lipid metabolic process"/>
    <property type="evidence" value="ECO:0007669"/>
    <property type="project" value="InterPro"/>
</dbReference>
<evidence type="ECO:0000259" key="9">
    <source>
        <dbReference type="Pfam" id="PF13813"/>
    </source>
</evidence>
<dbReference type="STRING" id="946122.A0A0C2WPE6"/>
<dbReference type="Proteomes" id="UP000054549">
    <property type="component" value="Unassembled WGS sequence"/>
</dbReference>
<feature type="transmembrane region" description="Helical" evidence="8">
    <location>
        <begin position="262"/>
        <end position="282"/>
    </location>
</feature>
<evidence type="ECO:0000313" key="11">
    <source>
        <dbReference type="Proteomes" id="UP000054549"/>
    </source>
</evidence>
<organism evidence="10 11">
    <name type="scientific">Amanita muscaria (strain Koide BX008)</name>
    <dbReference type="NCBI Taxonomy" id="946122"/>
    <lineage>
        <taxon>Eukaryota</taxon>
        <taxon>Fungi</taxon>
        <taxon>Dikarya</taxon>
        <taxon>Basidiomycota</taxon>
        <taxon>Agaricomycotina</taxon>
        <taxon>Agaricomycetes</taxon>
        <taxon>Agaricomycetidae</taxon>
        <taxon>Agaricales</taxon>
        <taxon>Pluteineae</taxon>
        <taxon>Amanitaceae</taxon>
        <taxon>Amanita</taxon>
    </lineage>
</organism>
<dbReference type="GO" id="GO:0016020">
    <property type="term" value="C:membrane"/>
    <property type="evidence" value="ECO:0007669"/>
    <property type="project" value="UniProtKB-SubCell"/>
</dbReference>
<dbReference type="InterPro" id="IPR044851">
    <property type="entry name" value="Wax_synthase"/>
</dbReference>
<dbReference type="InParanoid" id="A0A0C2WPE6"/>
<keyword evidence="5 8" id="KW-0812">Transmembrane</keyword>
<keyword evidence="4" id="KW-0808">Transferase</keyword>
<dbReference type="PANTHER" id="PTHR31595:SF57">
    <property type="entry name" value="OS04G0481900 PROTEIN"/>
    <property type="match status" value="1"/>
</dbReference>
<dbReference type="EMBL" id="KN818258">
    <property type="protein sequence ID" value="KIL63497.1"/>
    <property type="molecule type" value="Genomic_DNA"/>
</dbReference>
<reference evidence="10 11" key="1">
    <citation type="submission" date="2014-04" db="EMBL/GenBank/DDBJ databases">
        <title>Evolutionary Origins and Diversification of the Mycorrhizal Mutualists.</title>
        <authorList>
            <consortium name="DOE Joint Genome Institute"/>
            <consortium name="Mycorrhizal Genomics Consortium"/>
            <person name="Kohler A."/>
            <person name="Kuo A."/>
            <person name="Nagy L.G."/>
            <person name="Floudas D."/>
            <person name="Copeland A."/>
            <person name="Barry K.W."/>
            <person name="Cichocki N."/>
            <person name="Veneault-Fourrey C."/>
            <person name="LaButti K."/>
            <person name="Lindquist E.A."/>
            <person name="Lipzen A."/>
            <person name="Lundell T."/>
            <person name="Morin E."/>
            <person name="Murat C."/>
            <person name="Riley R."/>
            <person name="Ohm R."/>
            <person name="Sun H."/>
            <person name="Tunlid A."/>
            <person name="Henrissat B."/>
            <person name="Grigoriev I.V."/>
            <person name="Hibbett D.S."/>
            <person name="Martin F."/>
        </authorList>
    </citation>
    <scope>NUCLEOTIDE SEQUENCE [LARGE SCALE GENOMIC DNA]</scope>
    <source>
        <strain evidence="10 11">Koide BX008</strain>
    </source>
</reference>
<comment type="pathway">
    <text evidence="2">Secondary metabolite biosynthesis.</text>
</comment>
<dbReference type="HOGENOM" id="CLU_032731_1_0_1"/>
<feature type="transmembrane region" description="Helical" evidence="8">
    <location>
        <begin position="325"/>
        <end position="345"/>
    </location>
</feature>
<evidence type="ECO:0000256" key="5">
    <source>
        <dbReference type="ARBA" id="ARBA00022692"/>
    </source>
</evidence>
<name>A0A0C2WPE6_AMAMK</name>
<evidence type="ECO:0000256" key="4">
    <source>
        <dbReference type="ARBA" id="ARBA00022679"/>
    </source>
</evidence>
<dbReference type="Pfam" id="PF13813">
    <property type="entry name" value="MBOAT_2"/>
    <property type="match status" value="1"/>
</dbReference>
<dbReference type="InterPro" id="IPR032805">
    <property type="entry name" value="Wax_synthase_dom"/>
</dbReference>
<sequence length="372" mass="42142">MTASLFFALGQVCYYLALVVKPSPYRRLWMVPIVLSTAYFYRYAVQYHTPLEYAYGCGALGQLFVASSYILTTDAQQRLFLKDQKEPAWRLSLLERVKWTIKLTAALRGIGWSHEPTHVLPPPTSTSTTRSEFVVQQIGRLTLDILLYDAIITYARGNPSFAANGYSIAGDGIVWRVVNVLVLGFGGAICIGIPYRIFSILAVSFAISEPREWPPLFGHVHDAYSLRTFWGRSWHQVLRWPGVSHGRFLAYELLHLHRKSKVAYLVQLYTTFAITALIHVGGEYTFLGYWSHRHALRFFLLQPIAITVEEFVIQTGRNLSIQGPWRLLGYLWVLAWLTYTVPGWIEPLLRGGLADTAPSLGIVSRFLAGIKL</sequence>